<reference evidence="3" key="1">
    <citation type="submission" date="2025-08" db="UniProtKB">
        <authorList>
            <consortium name="RefSeq"/>
        </authorList>
    </citation>
    <scope>IDENTIFICATION</scope>
    <source>
        <tissue evidence="3">Muscle</tissue>
    </source>
</reference>
<proteinExistence type="predicted"/>
<organism evidence="2 3">
    <name type="scientific">Limulus polyphemus</name>
    <name type="common">Atlantic horseshoe crab</name>
    <dbReference type="NCBI Taxonomy" id="6850"/>
    <lineage>
        <taxon>Eukaryota</taxon>
        <taxon>Metazoa</taxon>
        <taxon>Ecdysozoa</taxon>
        <taxon>Arthropoda</taxon>
        <taxon>Chelicerata</taxon>
        <taxon>Merostomata</taxon>
        <taxon>Xiphosura</taxon>
        <taxon>Limulidae</taxon>
        <taxon>Limulus</taxon>
    </lineage>
</organism>
<protein>
    <submittedName>
        <fullName evidence="3">Uncharacterized protein LOC106467386</fullName>
    </submittedName>
</protein>
<dbReference type="Proteomes" id="UP000694941">
    <property type="component" value="Unplaced"/>
</dbReference>
<name>A0ABM1BJE8_LIMPO</name>
<evidence type="ECO:0000256" key="1">
    <source>
        <dbReference type="SAM" id="MobiDB-lite"/>
    </source>
</evidence>
<keyword evidence="2" id="KW-1185">Reference proteome</keyword>
<evidence type="ECO:0000313" key="2">
    <source>
        <dbReference type="Proteomes" id="UP000694941"/>
    </source>
</evidence>
<evidence type="ECO:0000313" key="3">
    <source>
        <dbReference type="RefSeq" id="XP_013783191.1"/>
    </source>
</evidence>
<feature type="compositionally biased region" description="Basic and acidic residues" evidence="1">
    <location>
        <begin position="19"/>
        <end position="37"/>
    </location>
</feature>
<sequence length="121" mass="14103">MSQQRESNEADLALTRQPELQRTDDTRISLHSSEQKQHPPLVQTVSIIVESVDNGEHEEQEFPDIKEQEEVEPIHFEKSPRKSSVQLIMDHARLRKEEFARLLEEHAQLVKEINQAENSLL</sequence>
<gene>
    <name evidence="3" type="primary">LOC106467386</name>
</gene>
<accession>A0ABM1BJE8</accession>
<dbReference type="GeneID" id="106467386"/>
<dbReference type="RefSeq" id="XP_013783191.1">
    <property type="nucleotide sequence ID" value="XM_013927737.2"/>
</dbReference>
<feature type="region of interest" description="Disordered" evidence="1">
    <location>
        <begin position="1"/>
        <end position="41"/>
    </location>
</feature>